<feature type="region of interest" description="Disordered" evidence="10">
    <location>
        <begin position="1"/>
        <end position="75"/>
    </location>
</feature>
<dbReference type="GO" id="GO:0003714">
    <property type="term" value="F:transcription corepressor activity"/>
    <property type="evidence" value="ECO:0007669"/>
    <property type="project" value="TreeGrafter"/>
</dbReference>
<dbReference type="InterPro" id="IPR026591">
    <property type="entry name" value="Sirtuin_cat_small_dom_sf"/>
</dbReference>
<evidence type="ECO:0000313" key="12">
    <source>
        <dbReference type="EMBL" id="CAH1794245.1"/>
    </source>
</evidence>
<dbReference type="Gene3D" id="3.40.50.1220">
    <property type="entry name" value="TPP-binding domain"/>
    <property type="match status" value="1"/>
</dbReference>
<keyword evidence="5" id="KW-0808">Transferase</keyword>
<keyword evidence="8" id="KW-0520">NAD</keyword>
<dbReference type="AlphaFoldDB" id="A0A8J1UNL1"/>
<evidence type="ECO:0000256" key="4">
    <source>
        <dbReference type="ARBA" id="ARBA00012928"/>
    </source>
</evidence>
<dbReference type="GO" id="GO:0005654">
    <property type="term" value="C:nucleoplasm"/>
    <property type="evidence" value="ECO:0007669"/>
    <property type="project" value="TreeGrafter"/>
</dbReference>
<feature type="compositionally biased region" description="Basic and acidic residues" evidence="10">
    <location>
        <begin position="15"/>
        <end position="24"/>
    </location>
</feature>
<dbReference type="PANTHER" id="PTHR11085">
    <property type="entry name" value="NAD-DEPENDENT PROTEIN DEACYLASE SIRTUIN-5, MITOCHONDRIAL-RELATED"/>
    <property type="match status" value="1"/>
</dbReference>
<protein>
    <recommendedName>
        <fullName evidence="4">protein acetyllysine N-acetyltransferase</fullName>
        <ecNumber evidence="4">2.3.1.286</ecNumber>
    </recommendedName>
</protein>
<dbReference type="InterPro" id="IPR029035">
    <property type="entry name" value="DHS-like_NAD/FAD-binding_dom"/>
</dbReference>
<dbReference type="InterPro" id="IPR003000">
    <property type="entry name" value="Sirtuin"/>
</dbReference>
<feature type="region of interest" description="Disordered" evidence="10">
    <location>
        <begin position="675"/>
        <end position="818"/>
    </location>
</feature>
<dbReference type="SUPFAM" id="SSF52467">
    <property type="entry name" value="DHS-like NAD/FAD-binding domain"/>
    <property type="match status" value="1"/>
</dbReference>
<dbReference type="PANTHER" id="PTHR11085:SF9">
    <property type="entry name" value="NAD-DEPENDENT PROTEIN DEACETYLASE SIRTUIN-1"/>
    <property type="match status" value="1"/>
</dbReference>
<dbReference type="CDD" id="cd01408">
    <property type="entry name" value="SIRT1"/>
    <property type="match status" value="1"/>
</dbReference>
<comment type="similarity">
    <text evidence="3">Belongs to the sirtuin family. Class I subfamily.</text>
</comment>
<feature type="region of interest" description="Disordered" evidence="10">
    <location>
        <begin position="120"/>
        <end position="147"/>
    </location>
</feature>
<dbReference type="PROSITE" id="PS50305">
    <property type="entry name" value="SIRTUIN"/>
    <property type="match status" value="1"/>
</dbReference>
<dbReference type="InterPro" id="IPR026590">
    <property type="entry name" value="Ssirtuin_cat_dom"/>
</dbReference>
<comment type="caution">
    <text evidence="12">The sequence shown here is derived from an EMBL/GenBank/DDBJ whole genome shotgun (WGS) entry which is preliminary data.</text>
</comment>
<dbReference type="Pfam" id="PF02146">
    <property type="entry name" value="SIR2"/>
    <property type="match status" value="1"/>
</dbReference>
<gene>
    <name evidence="12" type="ORF">OFUS_LOCUS18982</name>
</gene>
<dbReference type="OrthoDB" id="424302at2759"/>
<evidence type="ECO:0000256" key="6">
    <source>
        <dbReference type="ARBA" id="ARBA00022723"/>
    </source>
</evidence>
<keyword evidence="6" id="KW-0479">Metal-binding</keyword>
<evidence type="ECO:0000256" key="5">
    <source>
        <dbReference type="ARBA" id="ARBA00022679"/>
    </source>
</evidence>
<evidence type="ECO:0000256" key="2">
    <source>
        <dbReference type="ARBA" id="ARBA00004123"/>
    </source>
</evidence>
<evidence type="ECO:0000256" key="3">
    <source>
        <dbReference type="ARBA" id="ARBA00006924"/>
    </source>
</evidence>
<dbReference type="GO" id="GO:0005637">
    <property type="term" value="C:nuclear inner membrane"/>
    <property type="evidence" value="ECO:0007669"/>
    <property type="project" value="TreeGrafter"/>
</dbReference>
<comment type="cofactor">
    <cofactor evidence="1">
        <name>Zn(2+)</name>
        <dbReference type="ChEBI" id="CHEBI:29105"/>
    </cofactor>
</comment>
<evidence type="ECO:0000256" key="1">
    <source>
        <dbReference type="ARBA" id="ARBA00001947"/>
    </source>
</evidence>
<feature type="compositionally biased region" description="Low complexity" evidence="10">
    <location>
        <begin position="131"/>
        <end position="140"/>
    </location>
</feature>
<keyword evidence="13" id="KW-1185">Reference proteome</keyword>
<feature type="compositionally biased region" description="Polar residues" evidence="10">
    <location>
        <begin position="587"/>
        <end position="600"/>
    </location>
</feature>
<feature type="domain" description="Deacetylase sirtuin-type" evidence="11">
    <location>
        <begin position="206"/>
        <end position="466"/>
    </location>
</feature>
<feature type="region of interest" description="Disordered" evidence="10">
    <location>
        <begin position="953"/>
        <end position="979"/>
    </location>
</feature>
<dbReference type="GO" id="GO:0002039">
    <property type="term" value="F:p53 binding"/>
    <property type="evidence" value="ECO:0007669"/>
    <property type="project" value="TreeGrafter"/>
</dbReference>
<evidence type="ECO:0000256" key="8">
    <source>
        <dbReference type="ARBA" id="ARBA00023027"/>
    </source>
</evidence>
<dbReference type="Proteomes" id="UP000749559">
    <property type="component" value="Unassembled WGS sequence"/>
</dbReference>
<dbReference type="Gene3D" id="3.30.1600.10">
    <property type="entry name" value="SIR2/SIRT2 'Small Domain"/>
    <property type="match status" value="1"/>
</dbReference>
<evidence type="ECO:0000313" key="13">
    <source>
        <dbReference type="Proteomes" id="UP000749559"/>
    </source>
</evidence>
<feature type="region of interest" description="Disordered" evidence="10">
    <location>
        <begin position="581"/>
        <end position="616"/>
    </location>
</feature>
<proteinExistence type="inferred from homology"/>
<feature type="compositionally biased region" description="Polar residues" evidence="10">
    <location>
        <begin position="675"/>
        <end position="691"/>
    </location>
</feature>
<dbReference type="FunFam" id="3.30.1600.10:FF:000013">
    <property type="entry name" value="NAD-dependent protein deacetylase sirtuin-1"/>
    <property type="match status" value="1"/>
</dbReference>
<dbReference type="GO" id="GO:0033553">
    <property type="term" value="C:rDNA heterochromatin"/>
    <property type="evidence" value="ECO:0007669"/>
    <property type="project" value="TreeGrafter"/>
</dbReference>
<dbReference type="GO" id="GO:0017136">
    <property type="term" value="F:histone deacetylase activity, NAD-dependent"/>
    <property type="evidence" value="ECO:0007669"/>
    <property type="project" value="TreeGrafter"/>
</dbReference>
<keyword evidence="9" id="KW-0539">Nucleus</keyword>
<evidence type="ECO:0000256" key="10">
    <source>
        <dbReference type="SAM" id="MobiDB-lite"/>
    </source>
</evidence>
<reference evidence="12" key="1">
    <citation type="submission" date="2022-03" db="EMBL/GenBank/DDBJ databases">
        <authorList>
            <person name="Martin C."/>
        </authorList>
    </citation>
    <scope>NUCLEOTIDE SEQUENCE</scope>
</reference>
<dbReference type="EC" id="2.3.1.286" evidence="4"/>
<evidence type="ECO:0000256" key="9">
    <source>
        <dbReference type="ARBA" id="ARBA00023242"/>
    </source>
</evidence>
<sequence length="1055" mass="114421">MAEVVDLKSTASKRPRTDSRRQSSLDEGYEEGFDVTTHANAAKRRKETDPTSIKGNNTEVDESDLEVDQQYGSSVAEQEHTLVPKAGHSTEANNTILSSTEQQANIEKDKDAELLLFSHQGEDSDDDSSSDSDSNSLSGGSEAGWRPIAGPMAWVERQMMKGEDPRGVLESILPDGQSSQIPSDIDDITLWKIIINIVSEPPMRPKLKDYNTFDDAVNLIRNSKKIVVLTGAGVSVSCGIPDFRSRDGIYARLAIEYPDLPDPQAMFDIKYFLHNQKPFFKFAKEIYPGQFEPSLSHKFIKQIENHGKLLRNYTQNIDTLEQVAGISNVVQCHGSFAMATCMNCKYKVNAEAIKEDIMNQVIPRCPECPADTELNIMKPDIVFFGESLPEEFHRQMELDKEECDLLIVVGSSLKVRPVALIPNSIPASVPQILINREPLTHLHFDIELLGDGDVIINELAQHLGNSWVVDPSCPPLTEITKGNLLTPPLSCDSNSYPGNSNDNSCSIFPSTSNDAITNRTESADLNENTVNLNQQSPTSAITSSHCVSIITPAIESTEANHVDNTKSHLTKASTEQIETFLKDSKTESNLPEENTSQTDQITEKDHSVTENSELKSESCSSLEGIVKTGSLDKQLITGCGPSGLGPSEPGYSSILAGDTFVSKGPRSSEVIIECDQSSSNVADSSESTEQDNSNKPEVKDALMLPTDKPAVEDASVLPIDKPEVAEDASMLPTDKPEVAGDASMLPTDKPEVAGDASMLPTDKPEVAGDASMLPTDKPEVAGDASMLPTDKPEVAGDASMLPTDKPEVAGDASMLPTDKPEVAGDASMLPVDKLEVAGDASVLPIDKPEVAGDASMLPTDKPEVAGDASMLPIDKPEIAGDTGTSVIVENTQMMSKDTPALSQDTPGHSKEELELLKTFWQPKRWNLANMLADGQYLFLPPNRYIFKGAEVYESDNDDDDPSYHGNNQAESPDDLSDLEPELTMLPNLHQDTKTADIICHSNTRQDNDIVNVDIPASECPVEIGEITGSQHLPIKSDSLKNTSGTTIKTDCCHDS</sequence>
<dbReference type="GO" id="GO:0046872">
    <property type="term" value="F:metal ion binding"/>
    <property type="evidence" value="ECO:0007669"/>
    <property type="project" value="UniProtKB-KW"/>
</dbReference>
<feature type="compositionally biased region" description="Basic and acidic residues" evidence="10">
    <location>
        <begin position="601"/>
        <end position="616"/>
    </location>
</feature>
<keyword evidence="7" id="KW-0862">Zinc</keyword>
<name>A0A8J1UNL1_OWEFU</name>
<evidence type="ECO:0000259" key="11">
    <source>
        <dbReference type="PROSITE" id="PS50305"/>
    </source>
</evidence>
<dbReference type="EMBL" id="CAIIXF020000009">
    <property type="protein sequence ID" value="CAH1794245.1"/>
    <property type="molecule type" value="Genomic_DNA"/>
</dbReference>
<accession>A0A8J1UNL1</accession>
<comment type="subcellular location">
    <subcellularLocation>
        <location evidence="2">Nucleus</location>
    </subcellularLocation>
</comment>
<evidence type="ECO:0000256" key="7">
    <source>
        <dbReference type="ARBA" id="ARBA00022833"/>
    </source>
</evidence>
<dbReference type="GO" id="GO:0070403">
    <property type="term" value="F:NAD+ binding"/>
    <property type="evidence" value="ECO:0007669"/>
    <property type="project" value="InterPro"/>
</dbReference>
<organism evidence="12 13">
    <name type="scientific">Owenia fusiformis</name>
    <name type="common">Polychaete worm</name>
    <dbReference type="NCBI Taxonomy" id="6347"/>
    <lineage>
        <taxon>Eukaryota</taxon>
        <taxon>Metazoa</taxon>
        <taxon>Spiralia</taxon>
        <taxon>Lophotrochozoa</taxon>
        <taxon>Annelida</taxon>
        <taxon>Polychaeta</taxon>
        <taxon>Sedentaria</taxon>
        <taxon>Canalipalpata</taxon>
        <taxon>Sabellida</taxon>
        <taxon>Oweniida</taxon>
        <taxon>Oweniidae</taxon>
        <taxon>Owenia</taxon>
    </lineage>
</organism>
<dbReference type="InterPro" id="IPR050134">
    <property type="entry name" value="NAD-dep_sirtuin_deacylases"/>
</dbReference>